<dbReference type="Pfam" id="PF00293">
    <property type="entry name" value="NUDIX"/>
    <property type="match status" value="1"/>
</dbReference>
<comment type="similarity">
    <text evidence="1">Belongs to the Nudix hydrolase family.</text>
</comment>
<dbReference type="Gene3D" id="3.90.79.10">
    <property type="entry name" value="Nucleoside Triphosphate Pyrophosphohydrolase"/>
    <property type="match status" value="1"/>
</dbReference>
<dbReference type="PANTHER" id="PTHR43736:SF1">
    <property type="entry name" value="DIHYDRONEOPTERIN TRIPHOSPHATE DIPHOSPHATASE"/>
    <property type="match status" value="1"/>
</dbReference>
<dbReference type="InterPro" id="IPR000086">
    <property type="entry name" value="NUDIX_hydrolase_dom"/>
</dbReference>
<dbReference type="GO" id="GO:0016787">
    <property type="term" value="F:hydrolase activity"/>
    <property type="evidence" value="ECO:0007669"/>
    <property type="project" value="UniProtKB-KW"/>
</dbReference>
<dbReference type="PROSITE" id="PS00893">
    <property type="entry name" value="NUDIX_BOX"/>
    <property type="match status" value="1"/>
</dbReference>
<gene>
    <name evidence="4" type="ORF">DP120_04730</name>
</gene>
<protein>
    <submittedName>
        <fullName evidence="4">NUDIX hydrolase</fullName>
    </submittedName>
</protein>
<evidence type="ECO:0000313" key="4">
    <source>
        <dbReference type="EMBL" id="RAZ78925.1"/>
    </source>
</evidence>
<dbReference type="AlphaFoldDB" id="A0A365L0V6"/>
<reference evidence="4 5" key="1">
    <citation type="submission" date="2018-06" db="EMBL/GenBank/DDBJ databases">
        <title>The draft genome sequences of strains SCU63 and S1.</title>
        <authorList>
            <person name="Gan L."/>
        </authorList>
    </citation>
    <scope>NUCLEOTIDE SEQUENCE [LARGE SCALE GENOMIC DNA]</scope>
    <source>
        <strain evidence="4 5">SCU63</strain>
    </source>
</reference>
<evidence type="ECO:0000259" key="3">
    <source>
        <dbReference type="PROSITE" id="PS51462"/>
    </source>
</evidence>
<keyword evidence="2 4" id="KW-0378">Hydrolase</keyword>
<sequence length="179" mass="20366">MRLWNGAIGMEIWDLVDEYRNPIGKLHVKGKELMPGEYHVSVEVFTINKDGRILLTQRSPFKSYPLLWESTGGAVHGGEKSMEGATRELAEETGLLVKSEDLQYLGEIKRENSFLDCYLWVSSEHINIHELTLQAGEVNAARLVTSTELIEMNNAGQIVPPVWERYQLFCEKLADFVIK</sequence>
<dbReference type="SUPFAM" id="SSF55811">
    <property type="entry name" value="Nudix"/>
    <property type="match status" value="1"/>
</dbReference>
<comment type="caution">
    <text evidence="4">The sequence shown here is derived from an EMBL/GenBank/DDBJ whole genome shotgun (WGS) entry which is preliminary data.</text>
</comment>
<feature type="domain" description="Nudix hydrolase" evidence="3">
    <location>
        <begin position="37"/>
        <end position="166"/>
    </location>
</feature>
<dbReference type="InterPro" id="IPR020084">
    <property type="entry name" value="NUDIX_hydrolase_CS"/>
</dbReference>
<keyword evidence="5" id="KW-1185">Reference proteome</keyword>
<evidence type="ECO:0000313" key="5">
    <source>
        <dbReference type="Proteomes" id="UP000251002"/>
    </source>
</evidence>
<evidence type="ECO:0000256" key="2">
    <source>
        <dbReference type="ARBA" id="ARBA00022801"/>
    </source>
</evidence>
<organism evidence="4 5">
    <name type="scientific">Planococcus halotolerans</name>
    <dbReference type="NCBI Taxonomy" id="2233542"/>
    <lineage>
        <taxon>Bacteria</taxon>
        <taxon>Bacillati</taxon>
        <taxon>Bacillota</taxon>
        <taxon>Bacilli</taxon>
        <taxon>Bacillales</taxon>
        <taxon>Caryophanaceae</taxon>
        <taxon>Planococcus</taxon>
    </lineage>
</organism>
<dbReference type="Proteomes" id="UP000251002">
    <property type="component" value="Unassembled WGS sequence"/>
</dbReference>
<evidence type="ECO:0000256" key="1">
    <source>
        <dbReference type="ARBA" id="ARBA00005582"/>
    </source>
</evidence>
<dbReference type="CDD" id="cd04693">
    <property type="entry name" value="NUDIX_Hydrolase"/>
    <property type="match status" value="1"/>
</dbReference>
<dbReference type="InterPro" id="IPR015797">
    <property type="entry name" value="NUDIX_hydrolase-like_dom_sf"/>
</dbReference>
<accession>A0A365L0V6</accession>
<dbReference type="EMBL" id="QLZR01000002">
    <property type="protein sequence ID" value="RAZ78925.1"/>
    <property type="molecule type" value="Genomic_DNA"/>
</dbReference>
<proteinExistence type="inferred from homology"/>
<dbReference type="PROSITE" id="PS51462">
    <property type="entry name" value="NUDIX"/>
    <property type="match status" value="1"/>
</dbReference>
<dbReference type="PANTHER" id="PTHR43736">
    <property type="entry name" value="ADP-RIBOSE PYROPHOSPHATASE"/>
    <property type="match status" value="1"/>
</dbReference>
<name>A0A365L0V6_9BACL</name>